<protein>
    <submittedName>
        <fullName evidence="2">Uncharacterized protein</fullName>
    </submittedName>
</protein>
<gene>
    <name evidence="2" type="ORF">PCOR1329_LOCUS66016</name>
</gene>
<feature type="transmembrane region" description="Helical" evidence="1">
    <location>
        <begin position="66"/>
        <end position="86"/>
    </location>
</feature>
<proteinExistence type="predicted"/>
<organism evidence="2 3">
    <name type="scientific">Prorocentrum cordatum</name>
    <dbReference type="NCBI Taxonomy" id="2364126"/>
    <lineage>
        <taxon>Eukaryota</taxon>
        <taxon>Sar</taxon>
        <taxon>Alveolata</taxon>
        <taxon>Dinophyceae</taxon>
        <taxon>Prorocentrales</taxon>
        <taxon>Prorocentraceae</taxon>
        <taxon>Prorocentrum</taxon>
    </lineage>
</organism>
<evidence type="ECO:0000256" key="1">
    <source>
        <dbReference type="SAM" id="Phobius"/>
    </source>
</evidence>
<name>A0ABN9WG74_9DINO</name>
<keyword evidence="1" id="KW-0812">Transmembrane</keyword>
<evidence type="ECO:0000313" key="2">
    <source>
        <dbReference type="EMBL" id="CAK0883941.1"/>
    </source>
</evidence>
<dbReference type="EMBL" id="CAUYUJ010018485">
    <property type="protein sequence ID" value="CAK0883941.1"/>
    <property type="molecule type" value="Genomic_DNA"/>
</dbReference>
<comment type="caution">
    <text evidence="2">The sequence shown here is derived from an EMBL/GenBank/DDBJ whole genome shotgun (WGS) entry which is preliminary data.</text>
</comment>
<reference evidence="2" key="1">
    <citation type="submission" date="2023-10" db="EMBL/GenBank/DDBJ databases">
        <authorList>
            <person name="Chen Y."/>
            <person name="Shah S."/>
            <person name="Dougan E. K."/>
            <person name="Thang M."/>
            <person name="Chan C."/>
        </authorList>
    </citation>
    <scope>NUCLEOTIDE SEQUENCE [LARGE SCALE GENOMIC DNA]</scope>
</reference>
<keyword evidence="1" id="KW-0472">Membrane</keyword>
<keyword evidence="3" id="KW-1185">Reference proteome</keyword>
<accession>A0ABN9WG74</accession>
<dbReference type="Proteomes" id="UP001189429">
    <property type="component" value="Unassembled WGS sequence"/>
</dbReference>
<sequence length="196" mass="22110">MAPAAPPPRHRHGVEPMLETDQVSSSECLLDCPSRQELRQFATEISEETAMAVDGTALEDMMGQHWPVFTVVQATVVILLWLASVVRTRQPNARSGLDLFFVPAGQTLLMAHQDCEDRRWEAWRWFTYQFTHDNLVSPTWDLICSSSCSWASRQSRFRVACAWPPFSTRGLWPRRSCTSGAHLTLGCWACQAAVSL</sequence>
<keyword evidence="1" id="KW-1133">Transmembrane helix</keyword>
<evidence type="ECO:0000313" key="3">
    <source>
        <dbReference type="Proteomes" id="UP001189429"/>
    </source>
</evidence>